<protein>
    <submittedName>
        <fullName evidence="2">Uncharacterized protein</fullName>
    </submittedName>
</protein>
<evidence type="ECO:0000313" key="3">
    <source>
        <dbReference type="Proteomes" id="UP000185469"/>
    </source>
</evidence>
<evidence type="ECO:0000313" key="2">
    <source>
        <dbReference type="EMBL" id="APT90042.1"/>
    </source>
</evidence>
<proteinExistence type="predicted"/>
<dbReference type="KEGG" id="csph:CSPHI_01925"/>
<dbReference type="OrthoDB" id="4428106at2"/>
<dbReference type="EMBL" id="CP009248">
    <property type="protein sequence ID" value="APT90042.1"/>
    <property type="molecule type" value="Genomic_DNA"/>
</dbReference>
<reference evidence="2 3" key="1">
    <citation type="submission" date="2014-08" db="EMBL/GenBank/DDBJ databases">
        <title>Complete genome sequence of Corynebacterium sphenisci CECT 5990(T) (=DSM 44792(T)), isolated from healthy wild penguins.</title>
        <authorList>
            <person name="Ruckert C."/>
            <person name="Albersmeier A."/>
            <person name="Winkler A."/>
            <person name="Kalinowski J."/>
        </authorList>
    </citation>
    <scope>NUCLEOTIDE SEQUENCE [LARGE SCALE GENOMIC DNA]</scope>
    <source>
        <strain evidence="2 3">DSM 44792</strain>
    </source>
</reference>
<accession>A0A1L7CW74</accession>
<sequence>MGRPKDPAPAAIRRTRAGLLAAAALALALPGCMPGAMMTELDALDAPAAMDPLAVGEFTAPYVAPAGTEWTDMGPYDSRDKCMEVRRLEVDGLGGVPQFEPPVDRTECFAADDGWYYLALRRD</sequence>
<dbReference type="RefSeq" id="WP_075691247.1">
    <property type="nucleotide sequence ID" value="NZ_CP009248.1"/>
</dbReference>
<dbReference type="STRING" id="1437874.CSPHI_01925"/>
<dbReference type="AlphaFoldDB" id="A0A1L7CW74"/>
<organism evidence="2 3">
    <name type="scientific">Corynebacterium sphenisci DSM 44792</name>
    <dbReference type="NCBI Taxonomy" id="1437874"/>
    <lineage>
        <taxon>Bacteria</taxon>
        <taxon>Bacillati</taxon>
        <taxon>Actinomycetota</taxon>
        <taxon>Actinomycetes</taxon>
        <taxon>Mycobacteriales</taxon>
        <taxon>Corynebacteriaceae</taxon>
        <taxon>Corynebacterium</taxon>
    </lineage>
</organism>
<feature type="signal peptide" evidence="1">
    <location>
        <begin position="1"/>
        <end position="38"/>
    </location>
</feature>
<evidence type="ECO:0000256" key="1">
    <source>
        <dbReference type="SAM" id="SignalP"/>
    </source>
</evidence>
<gene>
    <name evidence="2" type="ORF">CSPHI_01925</name>
</gene>
<feature type="chain" id="PRO_5009871710" evidence="1">
    <location>
        <begin position="39"/>
        <end position="123"/>
    </location>
</feature>
<name>A0A1L7CW74_9CORY</name>
<dbReference type="Proteomes" id="UP000185469">
    <property type="component" value="Chromosome"/>
</dbReference>
<keyword evidence="3" id="KW-1185">Reference proteome</keyword>
<keyword evidence="1" id="KW-0732">Signal</keyword>